<dbReference type="Proteomes" id="UP001390339">
    <property type="component" value="Unassembled WGS sequence"/>
</dbReference>
<dbReference type="InterPro" id="IPR036663">
    <property type="entry name" value="Fumarylacetoacetase_C_sf"/>
</dbReference>
<evidence type="ECO:0000259" key="2">
    <source>
        <dbReference type="Pfam" id="PF01557"/>
    </source>
</evidence>
<gene>
    <name evidence="3" type="ORF">PGQ11_011289</name>
</gene>
<dbReference type="Gene3D" id="3.90.850.10">
    <property type="entry name" value="Fumarylacetoacetase-like, C-terminal domain"/>
    <property type="match status" value="1"/>
</dbReference>
<dbReference type="InterPro" id="IPR011234">
    <property type="entry name" value="Fumarylacetoacetase-like_C"/>
</dbReference>
<evidence type="ECO:0000313" key="3">
    <source>
        <dbReference type="EMBL" id="KAK8855377.1"/>
    </source>
</evidence>
<feature type="domain" description="Fumarylacetoacetase-like C-terminal" evidence="2">
    <location>
        <begin position="121"/>
        <end position="332"/>
    </location>
</feature>
<keyword evidence="3" id="KW-0378">Hydrolase</keyword>
<dbReference type="PANTHER" id="PTHR43211">
    <property type="entry name" value="FUMARYLACETOACETATE HYDROLASE"/>
    <property type="match status" value="1"/>
</dbReference>
<accession>A0ABR2I002</accession>
<dbReference type="Pfam" id="PF01557">
    <property type="entry name" value="FAA_hydrolase"/>
    <property type="match status" value="1"/>
</dbReference>
<protein>
    <submittedName>
        <fullName evidence="3">FAA hydrolase</fullName>
    </submittedName>
</protein>
<evidence type="ECO:0000256" key="1">
    <source>
        <dbReference type="ARBA" id="ARBA00010211"/>
    </source>
</evidence>
<proteinExistence type="inferred from homology"/>
<sequence length="336" mass="36147">MKFHRVNNVIVRIPSDDDGTKGTPAQMPEAARLLQQVLEANPPDPLDPQKRALPFQPRSYRDFMLFPAHYSGAAAGIMALSLELSSWFSFLRPVLAWLTGFWTRMTGTVFPPFRPSGLYLTQPVFYQSNHLSVVSSGAPVVRPPYCKRYLDVELELGCVLGRELYNAASAAEALAAVAGFCVLNDFSARDVQWAEMRSGLGPQLCKSFASSLSSEIVSADEVLPLLPVESPSALGGGAAAGATVGKKTLTGRVVINERVVAECGVGREDWQFTLGEALMHASRGTRLYPGEFFGTGTLPGGAGIEHTAFEIQVGDTVRLEIDGVGSVTNVIVAEEK</sequence>
<comment type="similarity">
    <text evidence="1">Belongs to the FAH family.</text>
</comment>
<comment type="caution">
    <text evidence="3">The sequence shown here is derived from an EMBL/GenBank/DDBJ whole genome shotgun (WGS) entry which is preliminary data.</text>
</comment>
<keyword evidence="4" id="KW-1185">Reference proteome</keyword>
<name>A0ABR2I002_9PEZI</name>
<evidence type="ECO:0000313" key="4">
    <source>
        <dbReference type="Proteomes" id="UP001390339"/>
    </source>
</evidence>
<reference evidence="3 4" key="1">
    <citation type="journal article" date="2024" name="IMA Fungus">
        <title>Apiospora arundinis, a panoply of carbohydrate-active enzymes and secondary metabolites.</title>
        <authorList>
            <person name="Sorensen T."/>
            <person name="Petersen C."/>
            <person name="Muurmann A.T."/>
            <person name="Christiansen J.V."/>
            <person name="Brundto M.L."/>
            <person name="Overgaard C.K."/>
            <person name="Boysen A.T."/>
            <person name="Wollenberg R.D."/>
            <person name="Larsen T.O."/>
            <person name="Sorensen J.L."/>
            <person name="Nielsen K.L."/>
            <person name="Sondergaard T.E."/>
        </authorList>
    </citation>
    <scope>NUCLEOTIDE SEQUENCE [LARGE SCALE GENOMIC DNA]</scope>
    <source>
        <strain evidence="3 4">AAU 773</strain>
    </source>
</reference>
<dbReference type="SUPFAM" id="SSF56529">
    <property type="entry name" value="FAH"/>
    <property type="match status" value="1"/>
</dbReference>
<organism evidence="3 4">
    <name type="scientific">Apiospora arundinis</name>
    <dbReference type="NCBI Taxonomy" id="335852"/>
    <lineage>
        <taxon>Eukaryota</taxon>
        <taxon>Fungi</taxon>
        <taxon>Dikarya</taxon>
        <taxon>Ascomycota</taxon>
        <taxon>Pezizomycotina</taxon>
        <taxon>Sordariomycetes</taxon>
        <taxon>Xylariomycetidae</taxon>
        <taxon>Amphisphaeriales</taxon>
        <taxon>Apiosporaceae</taxon>
        <taxon>Apiospora</taxon>
    </lineage>
</organism>
<dbReference type="GO" id="GO:0016787">
    <property type="term" value="F:hydrolase activity"/>
    <property type="evidence" value="ECO:0007669"/>
    <property type="project" value="UniProtKB-KW"/>
</dbReference>
<dbReference type="PANTHER" id="PTHR43211:SF1">
    <property type="entry name" value="BLL6422 PROTEIN"/>
    <property type="match status" value="1"/>
</dbReference>
<dbReference type="EMBL" id="JAPCWZ010000007">
    <property type="protein sequence ID" value="KAK8855377.1"/>
    <property type="molecule type" value="Genomic_DNA"/>
</dbReference>